<gene>
    <name evidence="4" type="ORF">HKK74_28710</name>
</gene>
<organism evidence="4 5">
    <name type="scientific">Actinomadura alba</name>
    <dbReference type="NCBI Taxonomy" id="406431"/>
    <lineage>
        <taxon>Bacteria</taxon>
        <taxon>Bacillati</taxon>
        <taxon>Actinomycetota</taxon>
        <taxon>Actinomycetes</taxon>
        <taxon>Streptosporangiales</taxon>
        <taxon>Thermomonosporaceae</taxon>
        <taxon>Actinomadura</taxon>
    </lineage>
</organism>
<dbReference type="SUPFAM" id="SSF50156">
    <property type="entry name" value="PDZ domain-like"/>
    <property type="match status" value="1"/>
</dbReference>
<proteinExistence type="inferred from homology"/>
<dbReference type="Gene3D" id="3.30.230.10">
    <property type="match status" value="1"/>
</dbReference>
<evidence type="ECO:0000313" key="5">
    <source>
        <dbReference type="Proteomes" id="UP000805614"/>
    </source>
</evidence>
<evidence type="ECO:0000313" key="4">
    <source>
        <dbReference type="EMBL" id="MBC6469443.1"/>
    </source>
</evidence>
<dbReference type="InterPro" id="IPR027065">
    <property type="entry name" value="Lon_Prtase"/>
</dbReference>
<evidence type="ECO:0000259" key="3">
    <source>
        <dbReference type="PROSITE" id="PS51786"/>
    </source>
</evidence>
<dbReference type="EC" id="3.4.21.53" evidence="1"/>
<name>A0ABR7LXN3_9ACTN</name>
<comment type="similarity">
    <text evidence="1">Belongs to the peptidase S16 family.</text>
</comment>
<dbReference type="InterPro" id="IPR014721">
    <property type="entry name" value="Ribsml_uS5_D2-typ_fold_subgr"/>
</dbReference>
<keyword evidence="1" id="KW-0645">Protease</keyword>
<comment type="caution">
    <text evidence="4">The sequence shown here is derived from an EMBL/GenBank/DDBJ whole genome shotgun (WGS) entry which is preliminary data.</text>
</comment>
<comment type="catalytic activity">
    <reaction evidence="1">
        <text>Hydrolysis of proteins in presence of ATP.</text>
        <dbReference type="EC" id="3.4.21.53"/>
    </reaction>
</comment>
<dbReference type="InterPro" id="IPR036034">
    <property type="entry name" value="PDZ_sf"/>
</dbReference>
<dbReference type="InterPro" id="IPR020568">
    <property type="entry name" value="Ribosomal_Su5_D2-typ_SF"/>
</dbReference>
<protein>
    <recommendedName>
        <fullName evidence="1">endopeptidase La</fullName>
        <ecNumber evidence="1">3.4.21.53</ecNumber>
    </recommendedName>
</protein>
<evidence type="ECO:0000259" key="2">
    <source>
        <dbReference type="PROSITE" id="PS50106"/>
    </source>
</evidence>
<feature type="active site" evidence="1">
    <location>
        <position position="245"/>
    </location>
</feature>
<feature type="domain" description="PDZ" evidence="2">
    <location>
        <begin position="115"/>
        <end position="199"/>
    </location>
</feature>
<dbReference type="RefSeq" id="WP_187246492.1">
    <property type="nucleotide sequence ID" value="NZ_BAAAOK010000011.1"/>
</dbReference>
<dbReference type="Pfam" id="PF05362">
    <property type="entry name" value="Lon_C"/>
    <property type="match status" value="1"/>
</dbReference>
<dbReference type="SUPFAM" id="SSF54211">
    <property type="entry name" value="Ribosomal protein S5 domain 2-like"/>
    <property type="match status" value="1"/>
</dbReference>
<dbReference type="Pfam" id="PF13180">
    <property type="entry name" value="PDZ_2"/>
    <property type="match status" value="1"/>
</dbReference>
<feature type="active site" evidence="1">
    <location>
        <position position="290"/>
    </location>
</feature>
<sequence>MSRRAATLAVTSILVLVLGLVGALIPVPYVALTPGPTTNTLGKSEDGKPLVEIEGRQVYPDQGHLNFTTVAYQGGPGNRLDLFTALRGWLDSQTAIVPEETVFPKNETVKQVEQENTLQMQNSQQLAVAAALKELKIPVGNTVSVVSVEKGMPADGRLRKDDELIAIDGAKVGNVDTVKAAIQKRKPGQKVSITYERDGAERKVDLTTAPSLSDASQGVVGVVLQDSFKFPIKVKISVGEVGGPSAGLMFSLAIFDKLTPGSLTGGRFIAGTGTITPEGEVGAIGGIQQKMIAARRAGATAFLTPAGNCAEAAADVPKGLRLIKADTLHSAVTSLDALRTGRGTVAACPTS</sequence>
<feature type="domain" description="Lon proteolytic" evidence="3">
    <location>
        <begin position="237"/>
        <end position="338"/>
    </location>
</feature>
<reference evidence="4 5" key="1">
    <citation type="submission" date="2020-06" db="EMBL/GenBank/DDBJ databases">
        <title>Actinomadura xiongansis sp. nov., isolated from soil of Baiyangdian.</title>
        <authorList>
            <person name="Zhang X."/>
        </authorList>
    </citation>
    <scope>NUCLEOTIDE SEQUENCE [LARGE SCALE GENOMIC DNA]</scope>
    <source>
        <strain evidence="4 5">HBUM206468</strain>
    </source>
</reference>
<accession>A0ABR7LXN3</accession>
<keyword evidence="1" id="KW-0720">Serine protease</keyword>
<dbReference type="PANTHER" id="PTHR10046">
    <property type="entry name" value="ATP DEPENDENT LON PROTEASE FAMILY MEMBER"/>
    <property type="match status" value="1"/>
</dbReference>
<keyword evidence="1" id="KW-0378">Hydrolase</keyword>
<dbReference type="PROSITE" id="PS51786">
    <property type="entry name" value="LON_PROTEOLYTIC"/>
    <property type="match status" value="1"/>
</dbReference>
<dbReference type="InterPro" id="IPR001478">
    <property type="entry name" value="PDZ"/>
</dbReference>
<dbReference type="InterPro" id="IPR008269">
    <property type="entry name" value="Lon_proteolytic"/>
</dbReference>
<dbReference type="Proteomes" id="UP000805614">
    <property type="component" value="Unassembled WGS sequence"/>
</dbReference>
<dbReference type="PROSITE" id="PS50106">
    <property type="entry name" value="PDZ"/>
    <property type="match status" value="1"/>
</dbReference>
<dbReference type="SMART" id="SM00228">
    <property type="entry name" value="PDZ"/>
    <property type="match status" value="1"/>
</dbReference>
<evidence type="ECO:0000256" key="1">
    <source>
        <dbReference type="PROSITE-ProRule" id="PRU01122"/>
    </source>
</evidence>
<dbReference type="EMBL" id="JABVEC010000027">
    <property type="protein sequence ID" value="MBC6469443.1"/>
    <property type="molecule type" value="Genomic_DNA"/>
</dbReference>
<keyword evidence="5" id="KW-1185">Reference proteome</keyword>